<dbReference type="GO" id="GO:0015171">
    <property type="term" value="F:amino acid transmembrane transporter activity"/>
    <property type="evidence" value="ECO:0007669"/>
    <property type="project" value="TreeGrafter"/>
</dbReference>
<keyword evidence="3 6" id="KW-0812">Transmembrane</keyword>
<protein>
    <submittedName>
        <fullName evidence="7">LysE family translocator</fullName>
    </submittedName>
</protein>
<dbReference type="PIRSF" id="PIRSF006324">
    <property type="entry name" value="LeuE"/>
    <property type="match status" value="1"/>
</dbReference>
<evidence type="ECO:0000256" key="2">
    <source>
        <dbReference type="ARBA" id="ARBA00022475"/>
    </source>
</evidence>
<evidence type="ECO:0000313" key="7">
    <source>
        <dbReference type="EMBL" id="AUZ18202.1"/>
    </source>
</evidence>
<keyword evidence="4 6" id="KW-1133">Transmembrane helix</keyword>
<keyword evidence="5 6" id="KW-0472">Membrane</keyword>
<feature type="transmembrane region" description="Helical" evidence="6">
    <location>
        <begin position="40"/>
        <end position="68"/>
    </location>
</feature>
<dbReference type="AlphaFoldDB" id="A0A2L0PU08"/>
<dbReference type="GO" id="GO:0005886">
    <property type="term" value="C:plasma membrane"/>
    <property type="evidence" value="ECO:0007669"/>
    <property type="project" value="UniProtKB-SubCell"/>
</dbReference>
<evidence type="ECO:0000256" key="6">
    <source>
        <dbReference type="SAM" id="Phobius"/>
    </source>
</evidence>
<sequence length="205" mass="21786">MDFSTLFLFSATVIPLVCTPGPDILFIASQAVSSGTAAGFRATAGVVLGYCVHSLLVALGLAAVVAASPALFETIRWVGITYLVYLAYKLVRAALRPGGVQVPGTRVKDQLRKGFLTSLLNPKGMMVYLAILPQFMDPRLGDTTLQAVMLSAAFMFWCVVVYSGICVALGRFGGRGLSDARRRLVDSAAGGMILMAAGFMALFHR</sequence>
<evidence type="ECO:0000256" key="4">
    <source>
        <dbReference type="ARBA" id="ARBA00022989"/>
    </source>
</evidence>
<evidence type="ECO:0000313" key="8">
    <source>
        <dbReference type="Proteomes" id="UP000060602"/>
    </source>
</evidence>
<feature type="transmembrane region" description="Helical" evidence="6">
    <location>
        <begin position="6"/>
        <end position="28"/>
    </location>
</feature>
<name>A0A2L0PU08_ALCXX</name>
<evidence type="ECO:0000256" key="3">
    <source>
        <dbReference type="ARBA" id="ARBA00022692"/>
    </source>
</evidence>
<dbReference type="Proteomes" id="UP000060602">
    <property type="component" value="Chromosome"/>
</dbReference>
<proteinExistence type="predicted"/>
<dbReference type="RefSeq" id="WP_104021734.1">
    <property type="nucleotide sequence ID" value="NZ_CP014060.2"/>
</dbReference>
<gene>
    <name evidence="7" type="ORF">AL504_27335</name>
</gene>
<feature type="transmembrane region" description="Helical" evidence="6">
    <location>
        <begin position="115"/>
        <end position="136"/>
    </location>
</feature>
<keyword evidence="2" id="KW-1003">Cell membrane</keyword>
<feature type="transmembrane region" description="Helical" evidence="6">
    <location>
        <begin position="184"/>
        <end position="203"/>
    </location>
</feature>
<feature type="transmembrane region" description="Helical" evidence="6">
    <location>
        <begin position="148"/>
        <end position="172"/>
    </location>
</feature>
<dbReference type="Pfam" id="PF01810">
    <property type="entry name" value="LysE"/>
    <property type="match status" value="1"/>
</dbReference>
<dbReference type="PANTHER" id="PTHR30086:SF20">
    <property type="entry name" value="ARGININE EXPORTER PROTEIN ARGO-RELATED"/>
    <property type="match status" value="1"/>
</dbReference>
<organism evidence="7 8">
    <name type="scientific">Alcaligenes xylosoxydans xylosoxydans</name>
    <name type="common">Achromobacter xylosoxidans</name>
    <dbReference type="NCBI Taxonomy" id="85698"/>
    <lineage>
        <taxon>Bacteria</taxon>
        <taxon>Pseudomonadati</taxon>
        <taxon>Pseudomonadota</taxon>
        <taxon>Betaproteobacteria</taxon>
        <taxon>Burkholderiales</taxon>
        <taxon>Alcaligenaceae</taxon>
        <taxon>Achromobacter</taxon>
    </lineage>
</organism>
<accession>A0A2L0PU08</accession>
<reference evidence="8" key="1">
    <citation type="submission" date="2015-12" db="EMBL/GenBank/DDBJ databases">
        <title>FDA dAtabase for Regulatory Grade micrObial Sequences (FDA-ARGOS): Supporting development and validation of Infectious Disease Dx tests.</title>
        <authorList>
            <person name="Case J."/>
            <person name="Tallon L."/>
            <person name="Sadzewicz L."/>
            <person name="Sengamalay N."/>
            <person name="Ott S."/>
            <person name="Godinez A."/>
            <person name="Nagaraj S."/>
            <person name="Nadendla S."/>
            <person name="Sichtig H."/>
        </authorList>
    </citation>
    <scope>NUCLEOTIDE SEQUENCE [LARGE SCALE GENOMIC DNA]</scope>
    <source>
        <strain evidence="8">FDAARGOS_147</strain>
    </source>
</reference>
<evidence type="ECO:0000256" key="1">
    <source>
        <dbReference type="ARBA" id="ARBA00004651"/>
    </source>
</evidence>
<dbReference type="EMBL" id="CP014060">
    <property type="protein sequence ID" value="AUZ18202.1"/>
    <property type="molecule type" value="Genomic_DNA"/>
</dbReference>
<evidence type="ECO:0000256" key="5">
    <source>
        <dbReference type="ARBA" id="ARBA00023136"/>
    </source>
</evidence>
<dbReference type="InterPro" id="IPR001123">
    <property type="entry name" value="LeuE-type"/>
</dbReference>
<dbReference type="PANTHER" id="PTHR30086">
    <property type="entry name" value="ARGININE EXPORTER PROTEIN ARGO"/>
    <property type="match status" value="1"/>
</dbReference>
<comment type="subcellular location">
    <subcellularLocation>
        <location evidence="1">Cell membrane</location>
        <topology evidence="1">Multi-pass membrane protein</topology>
    </subcellularLocation>
</comment>